<feature type="region of interest" description="Disordered" evidence="1">
    <location>
        <begin position="29"/>
        <end position="52"/>
    </location>
</feature>
<dbReference type="OrthoDB" id="1434488at2"/>
<dbReference type="RefSeq" id="WP_151893178.1">
    <property type="nucleotide sequence ID" value="NZ_BKCF01000001.1"/>
</dbReference>
<sequence>MKLSVTTILVFTLTCTILISCGTPTKKNKNIIGPKTTQKTSPKPKPTIEPSKITKPSIPDNAVIGNYNGDLVPFYARINKIDTNNGVTHISFQDNRFPKLLVPKTYGGTISPLVLEGFDRDLLLLTAKLKDENFNKYFLYVLRNNQWKPVMNGFAIHKSNKPETLQIIRVNPEKPNELLRYYSVFNIDENSETGYAWLLLEESVPKMAW</sequence>
<organism evidence="2 3">
    <name type="scientific">Patiriisocius marinistellae</name>
    <dbReference type="NCBI Taxonomy" id="2494560"/>
    <lineage>
        <taxon>Bacteria</taxon>
        <taxon>Pseudomonadati</taxon>
        <taxon>Bacteroidota</taxon>
        <taxon>Flavobacteriia</taxon>
        <taxon>Flavobacteriales</taxon>
        <taxon>Flavobacteriaceae</taxon>
        <taxon>Patiriisocius</taxon>
    </lineage>
</organism>
<dbReference type="AlphaFoldDB" id="A0A5J4FTZ1"/>
<proteinExistence type="predicted"/>
<accession>A0A5J4FTZ1</accession>
<evidence type="ECO:0000313" key="3">
    <source>
        <dbReference type="Proteomes" id="UP000326994"/>
    </source>
</evidence>
<reference evidence="2 3" key="1">
    <citation type="submission" date="2019-08" db="EMBL/GenBank/DDBJ databases">
        <title>Ulvibacter marinistellae sp. nov., isolated from a starfish, Patiria pectinifera.</title>
        <authorList>
            <person name="Kawano K."/>
            <person name="Ushijima N."/>
            <person name="Kihara M."/>
            <person name="Itoh H."/>
        </authorList>
    </citation>
    <scope>NUCLEOTIDE SEQUENCE [LARGE SCALE GENOMIC DNA]</scope>
    <source>
        <strain evidence="2 3">KK4</strain>
    </source>
</reference>
<name>A0A5J4FTZ1_9FLAO</name>
<dbReference type="Proteomes" id="UP000326994">
    <property type="component" value="Unassembled WGS sequence"/>
</dbReference>
<keyword evidence="3" id="KW-1185">Reference proteome</keyword>
<comment type="caution">
    <text evidence="2">The sequence shown here is derived from an EMBL/GenBank/DDBJ whole genome shotgun (WGS) entry which is preliminary data.</text>
</comment>
<evidence type="ECO:0000256" key="1">
    <source>
        <dbReference type="SAM" id="MobiDB-lite"/>
    </source>
</evidence>
<gene>
    <name evidence="2" type="ORF">ULMS_07580</name>
</gene>
<protein>
    <recommendedName>
        <fullName evidence="4">Lipoprotein</fullName>
    </recommendedName>
</protein>
<evidence type="ECO:0000313" key="2">
    <source>
        <dbReference type="EMBL" id="GEQ85250.1"/>
    </source>
</evidence>
<evidence type="ECO:0008006" key="4">
    <source>
        <dbReference type="Google" id="ProtNLM"/>
    </source>
</evidence>
<dbReference type="EMBL" id="BKCF01000001">
    <property type="protein sequence ID" value="GEQ85250.1"/>
    <property type="molecule type" value="Genomic_DNA"/>
</dbReference>
<dbReference type="PROSITE" id="PS51257">
    <property type="entry name" value="PROKAR_LIPOPROTEIN"/>
    <property type="match status" value="1"/>
</dbReference>